<gene>
    <name evidence="2" type="ORF">OESDEN_07828</name>
</gene>
<proteinExistence type="predicted"/>
<evidence type="ECO:0000313" key="3">
    <source>
        <dbReference type="Proteomes" id="UP000053660"/>
    </source>
</evidence>
<protein>
    <recommendedName>
        <fullName evidence="1">Tyrosine-protein phosphatase domain-containing protein</fullName>
    </recommendedName>
</protein>
<dbReference type="AlphaFoldDB" id="A0A0B1T815"/>
<evidence type="ECO:0000313" key="2">
    <source>
        <dbReference type="EMBL" id="KHJ92286.1"/>
    </source>
</evidence>
<feature type="non-terminal residue" evidence="2">
    <location>
        <position position="1"/>
    </location>
</feature>
<dbReference type="Pfam" id="PF00102">
    <property type="entry name" value="Y_phosphatase"/>
    <property type="match status" value="1"/>
</dbReference>
<accession>A0A0B1T815</accession>
<keyword evidence="3" id="KW-1185">Reference proteome</keyword>
<dbReference type="PANTHER" id="PTHR46163">
    <property type="entry name" value="TYROSINE-PROTEIN PHOSPHATASE-RELATED"/>
    <property type="match status" value="1"/>
</dbReference>
<name>A0A0B1T815_OESDE</name>
<dbReference type="InterPro" id="IPR029021">
    <property type="entry name" value="Prot-tyrosine_phosphatase-like"/>
</dbReference>
<dbReference type="Gene3D" id="3.90.190.10">
    <property type="entry name" value="Protein tyrosine phosphatase superfamily"/>
    <property type="match status" value="1"/>
</dbReference>
<sequence length="114" mass="13189">GIDSIGFRRYSHPHVYISLSGCGRAGTYAAFEIAHERLHSDVFSKLSIADCVCRARNGRMHSVQRPIQMQTIHASIMEHIMGNRFFTLLSQDRIQKYKEFAERFNRCAELQEEL</sequence>
<dbReference type="SUPFAM" id="SSF52799">
    <property type="entry name" value="(Phosphotyrosine protein) phosphatases II"/>
    <property type="match status" value="1"/>
</dbReference>
<feature type="domain" description="Tyrosine-protein phosphatase" evidence="1">
    <location>
        <begin position="11"/>
        <end position="78"/>
    </location>
</feature>
<dbReference type="Proteomes" id="UP000053660">
    <property type="component" value="Unassembled WGS sequence"/>
</dbReference>
<dbReference type="GO" id="GO:0004725">
    <property type="term" value="F:protein tyrosine phosphatase activity"/>
    <property type="evidence" value="ECO:0007669"/>
    <property type="project" value="InterPro"/>
</dbReference>
<evidence type="ECO:0000259" key="1">
    <source>
        <dbReference type="Pfam" id="PF00102"/>
    </source>
</evidence>
<dbReference type="InterPro" id="IPR052782">
    <property type="entry name" value="Oocyte-zygote_transition_reg"/>
</dbReference>
<dbReference type="EMBL" id="KN551455">
    <property type="protein sequence ID" value="KHJ92286.1"/>
    <property type="molecule type" value="Genomic_DNA"/>
</dbReference>
<reference evidence="2 3" key="1">
    <citation type="submission" date="2014-03" db="EMBL/GenBank/DDBJ databases">
        <title>Draft genome of the hookworm Oesophagostomum dentatum.</title>
        <authorList>
            <person name="Mitreva M."/>
        </authorList>
    </citation>
    <scope>NUCLEOTIDE SEQUENCE [LARGE SCALE GENOMIC DNA]</scope>
    <source>
        <strain evidence="2 3">OD-Hann</strain>
    </source>
</reference>
<dbReference type="PANTHER" id="PTHR46163:SF15">
    <property type="entry name" value="TYROSINE-PROTEIN PHOSPHATASE DOMAIN-CONTAINING PROTEIN"/>
    <property type="match status" value="1"/>
</dbReference>
<dbReference type="OrthoDB" id="5825157at2759"/>
<dbReference type="InterPro" id="IPR000242">
    <property type="entry name" value="PTP_cat"/>
</dbReference>
<organism evidence="2 3">
    <name type="scientific">Oesophagostomum dentatum</name>
    <name type="common">Nodular worm</name>
    <dbReference type="NCBI Taxonomy" id="61180"/>
    <lineage>
        <taxon>Eukaryota</taxon>
        <taxon>Metazoa</taxon>
        <taxon>Ecdysozoa</taxon>
        <taxon>Nematoda</taxon>
        <taxon>Chromadorea</taxon>
        <taxon>Rhabditida</taxon>
        <taxon>Rhabditina</taxon>
        <taxon>Rhabditomorpha</taxon>
        <taxon>Strongyloidea</taxon>
        <taxon>Strongylidae</taxon>
        <taxon>Oesophagostomum</taxon>
    </lineage>
</organism>